<accession>A0ABW9GG38</accession>
<dbReference type="PROSITE" id="PS51318">
    <property type="entry name" value="TAT"/>
    <property type="match status" value="1"/>
</dbReference>
<dbReference type="RefSeq" id="WP_375094946.1">
    <property type="nucleotide sequence ID" value="NZ_JAROCE010000002.1"/>
</dbReference>
<evidence type="ECO:0000313" key="3">
    <source>
        <dbReference type="Proteomes" id="UP001630303"/>
    </source>
</evidence>
<comment type="caution">
    <text evidence="2">The sequence shown here is derived from an EMBL/GenBank/DDBJ whole genome shotgun (WGS) entry which is preliminary data.</text>
</comment>
<evidence type="ECO:0000256" key="1">
    <source>
        <dbReference type="SAM" id="MobiDB-lite"/>
    </source>
</evidence>
<feature type="region of interest" description="Disordered" evidence="1">
    <location>
        <begin position="1"/>
        <end position="22"/>
    </location>
</feature>
<feature type="compositionally biased region" description="Basic residues" evidence="1">
    <location>
        <begin position="1"/>
        <end position="10"/>
    </location>
</feature>
<gene>
    <name evidence="2" type="ORF">P5G46_09555</name>
</gene>
<organism evidence="2 3">
    <name type="scientific">Microbacterium mcarthurae</name>
    <dbReference type="NCBI Taxonomy" id="3035918"/>
    <lineage>
        <taxon>Bacteria</taxon>
        <taxon>Bacillati</taxon>
        <taxon>Actinomycetota</taxon>
        <taxon>Actinomycetes</taxon>
        <taxon>Micrococcales</taxon>
        <taxon>Microbacteriaceae</taxon>
        <taxon>Microbacterium</taxon>
    </lineage>
</organism>
<dbReference type="Proteomes" id="UP001630303">
    <property type="component" value="Unassembled WGS sequence"/>
</dbReference>
<reference evidence="2 3" key="1">
    <citation type="submission" date="2023-03" db="EMBL/GenBank/DDBJ databases">
        <title>MT1 and MT2 Draft Genomes of Novel Species.</title>
        <authorList>
            <person name="Venkateswaran K."/>
        </authorList>
    </citation>
    <scope>NUCLEOTIDE SEQUENCE [LARGE SCALE GENOMIC DNA]</scope>
    <source>
        <strain evidence="2 3">IF8SW-P5</strain>
    </source>
</reference>
<evidence type="ECO:0000313" key="2">
    <source>
        <dbReference type="EMBL" id="MFM2720748.1"/>
    </source>
</evidence>
<keyword evidence="3" id="KW-1185">Reference proteome</keyword>
<protein>
    <recommendedName>
        <fullName evidence="4">Twin-arginine translocation signal domain-containing protein</fullName>
    </recommendedName>
</protein>
<name>A0ABW9GG38_9MICO</name>
<evidence type="ECO:0008006" key="4">
    <source>
        <dbReference type="Google" id="ProtNLM"/>
    </source>
</evidence>
<sequence>MPHLRPKAPRPRGERATTPSPFALTRRGFLALSLAAGAVGAWETKTPAAAASPVADAAASAARLPERPHRTLLGVL</sequence>
<proteinExistence type="predicted"/>
<dbReference type="InterPro" id="IPR006311">
    <property type="entry name" value="TAT_signal"/>
</dbReference>
<dbReference type="EMBL" id="JAROCE010000002">
    <property type="protein sequence ID" value="MFM2720748.1"/>
    <property type="molecule type" value="Genomic_DNA"/>
</dbReference>